<evidence type="ECO:0008006" key="7">
    <source>
        <dbReference type="Google" id="ProtNLM"/>
    </source>
</evidence>
<dbReference type="InterPro" id="IPR036770">
    <property type="entry name" value="Ankyrin_rpt-contain_sf"/>
</dbReference>
<dbReference type="PANTHER" id="PTHR10039:SF10">
    <property type="entry name" value="NACHT DOMAIN-CONTAINING PROTEIN"/>
    <property type="match status" value="1"/>
</dbReference>
<dbReference type="Pfam" id="PF24883">
    <property type="entry name" value="NPHP3_N"/>
    <property type="match status" value="1"/>
</dbReference>
<dbReference type="Pfam" id="PF13637">
    <property type="entry name" value="Ank_4"/>
    <property type="match status" value="1"/>
</dbReference>
<reference evidence="5" key="1">
    <citation type="journal article" date="2020" name="Stud. Mycol.">
        <title>101 Dothideomycetes genomes: a test case for predicting lifestyles and emergence of pathogens.</title>
        <authorList>
            <person name="Haridas S."/>
            <person name="Albert R."/>
            <person name="Binder M."/>
            <person name="Bloem J."/>
            <person name="Labutti K."/>
            <person name="Salamov A."/>
            <person name="Andreopoulos B."/>
            <person name="Baker S."/>
            <person name="Barry K."/>
            <person name="Bills G."/>
            <person name="Bluhm B."/>
            <person name="Cannon C."/>
            <person name="Castanera R."/>
            <person name="Culley D."/>
            <person name="Daum C."/>
            <person name="Ezra D."/>
            <person name="Gonzalez J."/>
            <person name="Henrissat B."/>
            <person name="Kuo A."/>
            <person name="Liang C."/>
            <person name="Lipzen A."/>
            <person name="Lutzoni F."/>
            <person name="Magnuson J."/>
            <person name="Mondo S."/>
            <person name="Nolan M."/>
            <person name="Ohm R."/>
            <person name="Pangilinan J."/>
            <person name="Park H.-J."/>
            <person name="Ramirez L."/>
            <person name="Alfaro M."/>
            <person name="Sun H."/>
            <person name="Tritt A."/>
            <person name="Yoshinaga Y."/>
            <person name="Zwiers L.-H."/>
            <person name="Turgeon B."/>
            <person name="Goodwin S."/>
            <person name="Spatafora J."/>
            <person name="Crous P."/>
            <person name="Grigoriev I."/>
        </authorList>
    </citation>
    <scope>NUCLEOTIDE SEQUENCE</scope>
    <source>
        <strain evidence="5">CBS 125425</strain>
    </source>
</reference>
<dbReference type="OrthoDB" id="7464126at2759"/>
<evidence type="ECO:0000256" key="2">
    <source>
        <dbReference type="PROSITE-ProRule" id="PRU00023"/>
    </source>
</evidence>
<feature type="domain" description="GPI inositol-deacylase winged helix" evidence="3">
    <location>
        <begin position="539"/>
        <end position="618"/>
    </location>
</feature>
<protein>
    <recommendedName>
        <fullName evidence="7">NACHT domain-containing protein</fullName>
    </recommendedName>
</protein>
<gene>
    <name evidence="5" type="ORF">EJ04DRAFT_140396</name>
</gene>
<dbReference type="EMBL" id="ML996341">
    <property type="protein sequence ID" value="KAF2727291.1"/>
    <property type="molecule type" value="Genomic_DNA"/>
</dbReference>
<dbReference type="InterPro" id="IPR056884">
    <property type="entry name" value="NPHP3-like_N"/>
</dbReference>
<sequence length="817" mass="92140">MSRALAKASSLKAEIRLAQAVSEFEAELSNEQKANFRTQKSQSMTSTPSLGDVMRLTAEFDRQMSKKFGGRCFGPRFTNFLQGVQQFAALGDVVVGGSQNLVACGVWSLVRMSFLSFVSVSTYVDKLSSLFMEIGRSAPCHRAMALLYPRSTALQSYLSEYFIVVVRLCHHLFKFGQKSTVRQLTSALNDSILKTFRTELDEWARSIDQEVHLNEANEASKFRALSKKALKSTVYEQRLATNLRILDLCSTYDHQTTWKQIRKAGNASFFMQGEDYQEWRLCSDACTLICTGKLGSGKSVLLANLVDDLNLHTGNEQRPVAYFFCRHDVPESLQARTIIGSLVRQLLCTVPDLALPSKSYRNHHAVYDTEELLELLVQSFSDCHKMYLVLDGLDESEDKEKEILVQALQKIQRRLKVLVCASFRTEPNNGLQSIIEQFVATRVVSIPEDNPEIETFIEAHLELCLLQKRLVIRDPTLILDIQDALLKGSQGMFLWVALQIQSLCTMKTDHAIREALADLPKSLSETFARILHKSGSLDRSLQERTLQLVLAASRPLTTEELREALSVTPGDTTWDPSRVLNNIDSALACCGCLLNIDEEELTVRVVHHSFKQYVLNGSEGLGYMEFSIEKARRTLADAIVTYLAYGIFGTNLSRLKVRPIMAHSAPTRVVQTTTEFSSTTQQLAMRLMRSRRQPEFDMSRVVAEARSSSKVKPENVFSFHTYASGYWQDHILYVSGQNDIVLKLSIDLIDRQISTMKVMDKDCWMHCSWASENGNKLIVKRLLHSGKIDIDSTDESGQTLLMRAAQNGHKDIVELFL</sequence>
<comment type="caution">
    <text evidence="5">The sequence shown here is derived from an EMBL/GenBank/DDBJ whole genome shotgun (WGS) entry which is preliminary data.</text>
</comment>
<evidence type="ECO:0000256" key="1">
    <source>
        <dbReference type="ARBA" id="ARBA00022737"/>
    </source>
</evidence>
<dbReference type="InterPro" id="IPR002110">
    <property type="entry name" value="Ankyrin_rpt"/>
</dbReference>
<dbReference type="InterPro" id="IPR054471">
    <property type="entry name" value="GPIID_WHD"/>
</dbReference>
<dbReference type="AlphaFoldDB" id="A0A9P4UVW7"/>
<dbReference type="PANTHER" id="PTHR10039">
    <property type="entry name" value="AMELOGENIN"/>
    <property type="match status" value="1"/>
</dbReference>
<name>A0A9P4UVW7_9PLEO</name>
<feature type="non-terminal residue" evidence="5">
    <location>
        <position position="817"/>
    </location>
</feature>
<organism evidence="5 6">
    <name type="scientific">Polyplosphaeria fusca</name>
    <dbReference type="NCBI Taxonomy" id="682080"/>
    <lineage>
        <taxon>Eukaryota</taxon>
        <taxon>Fungi</taxon>
        <taxon>Dikarya</taxon>
        <taxon>Ascomycota</taxon>
        <taxon>Pezizomycotina</taxon>
        <taxon>Dothideomycetes</taxon>
        <taxon>Pleosporomycetidae</taxon>
        <taxon>Pleosporales</taxon>
        <taxon>Tetraplosphaeriaceae</taxon>
        <taxon>Polyplosphaeria</taxon>
    </lineage>
</organism>
<accession>A0A9P4UVW7</accession>
<proteinExistence type="predicted"/>
<dbReference type="PROSITE" id="PS50297">
    <property type="entry name" value="ANK_REP_REGION"/>
    <property type="match status" value="1"/>
</dbReference>
<feature type="repeat" description="ANK" evidence="2">
    <location>
        <begin position="796"/>
        <end position="817"/>
    </location>
</feature>
<keyword evidence="1" id="KW-0677">Repeat</keyword>
<evidence type="ECO:0000313" key="6">
    <source>
        <dbReference type="Proteomes" id="UP000799444"/>
    </source>
</evidence>
<evidence type="ECO:0000259" key="3">
    <source>
        <dbReference type="Pfam" id="PF22939"/>
    </source>
</evidence>
<keyword evidence="2" id="KW-0040">ANK repeat</keyword>
<dbReference type="Proteomes" id="UP000799444">
    <property type="component" value="Unassembled WGS sequence"/>
</dbReference>
<dbReference type="Gene3D" id="1.25.40.20">
    <property type="entry name" value="Ankyrin repeat-containing domain"/>
    <property type="match status" value="1"/>
</dbReference>
<keyword evidence="6" id="KW-1185">Reference proteome</keyword>
<dbReference type="SUPFAM" id="SSF48403">
    <property type="entry name" value="Ankyrin repeat"/>
    <property type="match status" value="1"/>
</dbReference>
<feature type="domain" description="Nephrocystin 3-like N-terminal" evidence="4">
    <location>
        <begin position="269"/>
        <end position="419"/>
    </location>
</feature>
<dbReference type="SUPFAM" id="SSF52540">
    <property type="entry name" value="P-loop containing nucleoside triphosphate hydrolases"/>
    <property type="match status" value="1"/>
</dbReference>
<dbReference type="Pfam" id="PF22939">
    <property type="entry name" value="WHD_GPIID"/>
    <property type="match status" value="1"/>
</dbReference>
<evidence type="ECO:0000259" key="4">
    <source>
        <dbReference type="Pfam" id="PF24883"/>
    </source>
</evidence>
<evidence type="ECO:0000313" key="5">
    <source>
        <dbReference type="EMBL" id="KAF2727291.1"/>
    </source>
</evidence>
<dbReference type="Gene3D" id="3.40.50.300">
    <property type="entry name" value="P-loop containing nucleotide triphosphate hydrolases"/>
    <property type="match status" value="1"/>
</dbReference>
<dbReference type="PROSITE" id="PS50088">
    <property type="entry name" value="ANK_REPEAT"/>
    <property type="match status" value="1"/>
</dbReference>
<dbReference type="InterPro" id="IPR027417">
    <property type="entry name" value="P-loop_NTPase"/>
</dbReference>